<evidence type="ECO:0000256" key="1">
    <source>
        <dbReference type="SAM" id="Phobius"/>
    </source>
</evidence>
<dbReference type="RefSeq" id="YP_009099750.1">
    <property type="nucleotide sequence ID" value="NC_025429.1"/>
</dbReference>
<feature type="transmembrane region" description="Helical" evidence="1">
    <location>
        <begin position="12"/>
        <end position="34"/>
    </location>
</feature>
<dbReference type="EMBL" id="KM199770">
    <property type="protein sequence ID" value="AIK68224.1"/>
    <property type="molecule type" value="Genomic_DNA"/>
</dbReference>
<dbReference type="KEGG" id="vg:22109560"/>
<organism evidence="2 3">
    <name type="scientific">Rhizobium phage vB_RleM_P10VF</name>
    <dbReference type="NCBI Taxonomy" id="1527770"/>
    <lineage>
        <taxon>Viruses</taxon>
        <taxon>Duplodnaviria</taxon>
        <taxon>Heunggongvirae</taxon>
        <taxon>Uroviricota</taxon>
        <taxon>Caudoviricetes</taxon>
        <taxon>Pootjesviridae</taxon>
        <taxon>Innesvirus</taxon>
        <taxon>Innesvirus P10VF</taxon>
    </lineage>
</organism>
<keyword evidence="3" id="KW-1185">Reference proteome</keyword>
<reference evidence="2 3" key="1">
    <citation type="submission" date="2014-07" db="EMBL/GenBank/DDBJ databases">
        <title>Isolation and characterization of Rhizobium leguminosarum phages from western Canadian soils and complete genome sequences of rhizobiophages vB_RleS_L338C and vB_RleM_P10VF.</title>
        <authorList>
            <person name="Restrepo-Cordoba M."/>
            <person name="Halmillawewa A.P."/>
            <person name="Perry B."/>
            <person name="Hynes M.F."/>
            <person name="Yost C.K."/>
        </authorList>
    </citation>
    <scope>NUCLEOTIDE SEQUENCE [LARGE SCALE GENOMIC DNA]</scope>
</reference>
<dbReference type="Proteomes" id="UP000204140">
    <property type="component" value="Segment"/>
</dbReference>
<evidence type="ECO:0000313" key="2">
    <source>
        <dbReference type="EMBL" id="AIK68224.1"/>
    </source>
</evidence>
<evidence type="ECO:0000313" key="3">
    <source>
        <dbReference type="Proteomes" id="UP000204140"/>
    </source>
</evidence>
<keyword evidence="1" id="KW-0812">Transmembrane</keyword>
<evidence type="ECO:0008006" key="4">
    <source>
        <dbReference type="Google" id="ProtNLM"/>
    </source>
</evidence>
<protein>
    <recommendedName>
        <fullName evidence="4">Transmembrane protein</fullName>
    </recommendedName>
</protein>
<gene>
    <name evidence="2" type="ORF">P10VF_011</name>
</gene>
<keyword evidence="1" id="KW-0472">Membrane</keyword>
<dbReference type="GeneID" id="22109560"/>
<name>A0A076YN39_9CAUD</name>
<keyword evidence="1" id="KW-1133">Transmembrane helix</keyword>
<proteinExistence type="predicted"/>
<accession>A0A076YN39</accession>
<sequence>MSTNLKKVKNNYVRRALVCLVASITIPYVFFMLICLSIAAPFICVGYDEVLASWDGIFKDDIPQWFREVW</sequence>